<protein>
    <recommendedName>
        <fullName evidence="1">SRR1-like domain-containing protein</fullName>
    </recommendedName>
</protein>
<proteinExistence type="predicted"/>
<organism evidence="2 3">
    <name type="scientific">Parachaetomium inaequale</name>
    <dbReference type="NCBI Taxonomy" id="2588326"/>
    <lineage>
        <taxon>Eukaryota</taxon>
        <taxon>Fungi</taxon>
        <taxon>Dikarya</taxon>
        <taxon>Ascomycota</taxon>
        <taxon>Pezizomycotina</taxon>
        <taxon>Sordariomycetes</taxon>
        <taxon>Sordariomycetidae</taxon>
        <taxon>Sordariales</taxon>
        <taxon>Chaetomiaceae</taxon>
        <taxon>Parachaetomium</taxon>
    </lineage>
</organism>
<dbReference type="PANTHER" id="PTHR42080:SF3">
    <property type="entry name" value="SRR1-LIKE DOMAIN-CONTAINING PROTEIN"/>
    <property type="match status" value="1"/>
</dbReference>
<dbReference type="Pfam" id="PF07985">
    <property type="entry name" value="SRR1"/>
    <property type="match status" value="1"/>
</dbReference>
<keyword evidence="3" id="KW-1185">Reference proteome</keyword>
<gene>
    <name evidence="2" type="ORF">C8A01DRAFT_18456</name>
</gene>
<dbReference type="InterPro" id="IPR012942">
    <property type="entry name" value="SRR1-like"/>
</dbReference>
<sequence>MVVPYPKYPAGLTFEESARLRLESRQFILARYDEGVPFYSKDIFRKAAEQFELCLQGGKSEQEVSLVGLDGTPVRLLVEPGKDINEGREPSWPGYKVLRTKPRLEYRNLHQLTSDHRPSWSPDRAYLVFDIVQSTEIHDLAAGKVVDPWPMADVETVRQRLRHGRSHWDSTLLFGRARSILAATGVLPSINNVVALACGSITRLVDDLDSRRSVSQHALVLAVRDFVENNEKGEGTVKCFAQDPIYVPMDKQVLGEVGITVVDDPSAWLEVDEGSVVIAIAPTIPVEEVLADIARPVAIITLAPENL</sequence>
<name>A0AAN6SPG8_9PEZI</name>
<evidence type="ECO:0000313" key="3">
    <source>
        <dbReference type="Proteomes" id="UP001303115"/>
    </source>
</evidence>
<dbReference type="Proteomes" id="UP001303115">
    <property type="component" value="Unassembled WGS sequence"/>
</dbReference>
<dbReference type="EMBL" id="MU854465">
    <property type="protein sequence ID" value="KAK4034798.1"/>
    <property type="molecule type" value="Genomic_DNA"/>
</dbReference>
<evidence type="ECO:0000259" key="1">
    <source>
        <dbReference type="Pfam" id="PF07985"/>
    </source>
</evidence>
<comment type="caution">
    <text evidence="2">The sequence shown here is derived from an EMBL/GenBank/DDBJ whole genome shotgun (WGS) entry which is preliminary data.</text>
</comment>
<feature type="domain" description="SRR1-like" evidence="1">
    <location>
        <begin position="188"/>
        <end position="286"/>
    </location>
</feature>
<evidence type="ECO:0000313" key="2">
    <source>
        <dbReference type="EMBL" id="KAK4034798.1"/>
    </source>
</evidence>
<accession>A0AAN6SPG8</accession>
<dbReference type="PANTHER" id="PTHR42080">
    <property type="entry name" value="SRR1 DOMAIN-CONTAINING PROTEIN"/>
    <property type="match status" value="1"/>
</dbReference>
<dbReference type="AlphaFoldDB" id="A0AAN6SPG8"/>
<reference evidence="3" key="1">
    <citation type="journal article" date="2023" name="Mol. Phylogenet. Evol.">
        <title>Genome-scale phylogeny and comparative genomics of the fungal order Sordariales.</title>
        <authorList>
            <person name="Hensen N."/>
            <person name="Bonometti L."/>
            <person name="Westerberg I."/>
            <person name="Brannstrom I.O."/>
            <person name="Guillou S."/>
            <person name="Cros-Aarteil S."/>
            <person name="Calhoun S."/>
            <person name="Haridas S."/>
            <person name="Kuo A."/>
            <person name="Mondo S."/>
            <person name="Pangilinan J."/>
            <person name="Riley R."/>
            <person name="LaButti K."/>
            <person name="Andreopoulos B."/>
            <person name="Lipzen A."/>
            <person name="Chen C."/>
            <person name="Yan M."/>
            <person name="Daum C."/>
            <person name="Ng V."/>
            <person name="Clum A."/>
            <person name="Steindorff A."/>
            <person name="Ohm R.A."/>
            <person name="Martin F."/>
            <person name="Silar P."/>
            <person name="Natvig D.O."/>
            <person name="Lalanne C."/>
            <person name="Gautier V."/>
            <person name="Ament-Velasquez S.L."/>
            <person name="Kruys A."/>
            <person name="Hutchinson M.I."/>
            <person name="Powell A.J."/>
            <person name="Barry K."/>
            <person name="Miller A.N."/>
            <person name="Grigoriev I.V."/>
            <person name="Debuchy R."/>
            <person name="Gladieux P."/>
            <person name="Hiltunen Thoren M."/>
            <person name="Johannesson H."/>
        </authorList>
    </citation>
    <scope>NUCLEOTIDE SEQUENCE [LARGE SCALE GENOMIC DNA]</scope>
    <source>
        <strain evidence="3">CBS 284.82</strain>
    </source>
</reference>